<organism evidence="11">
    <name type="scientific">Prunus dulcis</name>
    <name type="common">Almond</name>
    <name type="synonym">Amygdalus dulcis</name>
    <dbReference type="NCBI Taxonomy" id="3755"/>
    <lineage>
        <taxon>Eukaryota</taxon>
        <taxon>Viridiplantae</taxon>
        <taxon>Streptophyta</taxon>
        <taxon>Embryophyta</taxon>
        <taxon>Tracheophyta</taxon>
        <taxon>Spermatophyta</taxon>
        <taxon>Magnoliopsida</taxon>
        <taxon>eudicotyledons</taxon>
        <taxon>Gunneridae</taxon>
        <taxon>Pentapetalae</taxon>
        <taxon>rosids</taxon>
        <taxon>fabids</taxon>
        <taxon>Rosales</taxon>
        <taxon>Rosaceae</taxon>
        <taxon>Amygdaloideae</taxon>
        <taxon>Amygdaleae</taxon>
        <taxon>Prunus</taxon>
    </lineage>
</organism>
<dbReference type="GO" id="GO:0050661">
    <property type="term" value="F:NADP binding"/>
    <property type="evidence" value="ECO:0007669"/>
    <property type="project" value="InterPro"/>
</dbReference>
<comment type="cofactor">
    <cofactor evidence="1 10">
        <name>FAD</name>
        <dbReference type="ChEBI" id="CHEBI:57692"/>
    </cofactor>
</comment>
<evidence type="ECO:0000256" key="3">
    <source>
        <dbReference type="ARBA" id="ARBA00009183"/>
    </source>
</evidence>
<dbReference type="GO" id="GO:0050660">
    <property type="term" value="F:flavin adenine dinucleotide binding"/>
    <property type="evidence" value="ECO:0007669"/>
    <property type="project" value="InterPro"/>
</dbReference>
<keyword evidence="6" id="KW-0521">NADP</keyword>
<keyword evidence="7 10" id="KW-0560">Oxidoreductase</keyword>
<evidence type="ECO:0000256" key="6">
    <source>
        <dbReference type="ARBA" id="ARBA00022857"/>
    </source>
</evidence>
<dbReference type="Pfam" id="PF00743">
    <property type="entry name" value="FMO-like"/>
    <property type="match status" value="1"/>
</dbReference>
<evidence type="ECO:0000256" key="8">
    <source>
        <dbReference type="ARBA" id="ARBA00023070"/>
    </source>
</evidence>
<dbReference type="GO" id="GO:0009851">
    <property type="term" value="P:auxin biosynthetic process"/>
    <property type="evidence" value="ECO:0007669"/>
    <property type="project" value="UniProtKB-KW"/>
</dbReference>
<dbReference type="InterPro" id="IPR050982">
    <property type="entry name" value="Auxin_biosynth/cation_transpt"/>
</dbReference>
<dbReference type="InterPro" id="IPR020946">
    <property type="entry name" value="Flavin_mOase-like"/>
</dbReference>
<evidence type="ECO:0000256" key="1">
    <source>
        <dbReference type="ARBA" id="ARBA00001974"/>
    </source>
</evidence>
<reference evidence="11" key="1">
    <citation type="journal article" date="2019" name="Science">
        <title>Mutation of a bHLH transcription factor allowed almond domestication.</title>
        <authorList>
            <person name="Sanchez-Perez R."/>
            <person name="Pavan S."/>
            <person name="Mazzeo R."/>
            <person name="Moldovan C."/>
            <person name="Aiese Cigliano R."/>
            <person name="Del Cueto J."/>
            <person name="Ricciardi F."/>
            <person name="Lotti C."/>
            <person name="Ricciardi L."/>
            <person name="Dicenta F."/>
            <person name="Lopez-Marques R.L."/>
            <person name="Lindberg Moller B."/>
        </authorList>
    </citation>
    <scope>NUCLEOTIDE SEQUENCE</scope>
</reference>
<dbReference type="PANTHER" id="PTHR43539">
    <property type="entry name" value="FLAVIN-BINDING MONOOXYGENASE-LIKE PROTEIN (AFU_ORTHOLOGUE AFUA_4G09220)"/>
    <property type="match status" value="1"/>
</dbReference>
<comment type="similarity">
    <text evidence="3 10">Belongs to the FMO family.</text>
</comment>
<evidence type="ECO:0000256" key="4">
    <source>
        <dbReference type="ARBA" id="ARBA00022630"/>
    </source>
</evidence>
<accession>A0A4Y1RMG4</accession>
<dbReference type="InterPro" id="IPR036188">
    <property type="entry name" value="FAD/NAD-bd_sf"/>
</dbReference>
<name>A0A4Y1RMG4_PRUDU</name>
<sequence length="410" mass="45501">MAEEVILIMEDENNNNNSNSNHNNISVSVVIVGAGPSGIATSALLNSLSVSNLVLEKEDCCGSLWKKRSYDRLNLHLAKSFCSLPMMSHPFRTSIFMSKDDFIRYLDEYLARFNVNPRYCHDVEEAVYDEEEGKWRVTVKDTASGTVYEIASDFLVVATGENSQPFLPSDLPGMETFTGKVVHSSDYKNGAVFKDEKVLVIGCGNSGMEISNDLADNGAHASIVVRSQIHVLSKEMVGIGMLLSNYLPLKIVDKFVSLLAKLSYSDLSSYGIHRPVEGPFLFKALTGKTPVIDRGTIKKIRSKKIQVFPDVVSINQNTVEFKDGKRRCFDAIVLATGYRSVAHKWLKDYKFLLADDGKPKGKYPNHWKGEKGVYCVGLTGKGLPGIFKDSKAVTEDIYRLTLMAQKSNIL</sequence>
<dbReference type="SUPFAM" id="SSF51905">
    <property type="entry name" value="FAD/NAD(P)-binding domain"/>
    <property type="match status" value="2"/>
</dbReference>
<proteinExistence type="inferred from homology"/>
<dbReference type="GO" id="GO:0004499">
    <property type="term" value="F:N,N-dimethylaniline monooxygenase activity"/>
    <property type="evidence" value="ECO:0007669"/>
    <property type="project" value="InterPro"/>
</dbReference>
<dbReference type="GO" id="GO:0103075">
    <property type="term" value="F:indole-3-pyruvate monooxygenase activity"/>
    <property type="evidence" value="ECO:0007669"/>
    <property type="project" value="UniProtKB-EC"/>
</dbReference>
<evidence type="ECO:0000313" key="11">
    <source>
        <dbReference type="EMBL" id="BBH05474.1"/>
    </source>
</evidence>
<dbReference type="InterPro" id="IPR000960">
    <property type="entry name" value="Flavin_mOase"/>
</dbReference>
<evidence type="ECO:0000256" key="7">
    <source>
        <dbReference type="ARBA" id="ARBA00023002"/>
    </source>
</evidence>
<dbReference type="EC" id="1.-.-.-" evidence="10"/>
<keyword evidence="4 10" id="KW-0285">Flavoprotein</keyword>
<evidence type="ECO:0000256" key="10">
    <source>
        <dbReference type="RuleBase" id="RU361177"/>
    </source>
</evidence>
<evidence type="ECO:0000256" key="2">
    <source>
        <dbReference type="ARBA" id="ARBA00004814"/>
    </source>
</evidence>
<keyword evidence="10 11" id="KW-0503">Monooxygenase</keyword>
<protein>
    <recommendedName>
        <fullName evidence="10">Flavin-containing monooxygenase</fullName>
        <ecNumber evidence="10">1.-.-.-</ecNumber>
    </recommendedName>
</protein>
<keyword evidence="8" id="KW-0073">Auxin biosynthesis</keyword>
<keyword evidence="5 10" id="KW-0274">FAD</keyword>
<dbReference type="PRINTS" id="PR00370">
    <property type="entry name" value="FMOXYGENASE"/>
</dbReference>
<comment type="pathway">
    <text evidence="2">Plant hormone metabolism; auxin biosynthesis.</text>
</comment>
<comment type="catalytic activity">
    <reaction evidence="9">
        <text>indole-3-pyruvate + NADPH + O2 + H(+) = (indol-3-yl)acetate + CO2 + NADP(+) + H2O</text>
        <dbReference type="Rhea" id="RHEA:34331"/>
        <dbReference type="ChEBI" id="CHEBI:15377"/>
        <dbReference type="ChEBI" id="CHEBI:15378"/>
        <dbReference type="ChEBI" id="CHEBI:15379"/>
        <dbReference type="ChEBI" id="CHEBI:16526"/>
        <dbReference type="ChEBI" id="CHEBI:17640"/>
        <dbReference type="ChEBI" id="CHEBI:30854"/>
        <dbReference type="ChEBI" id="CHEBI:57783"/>
        <dbReference type="ChEBI" id="CHEBI:58349"/>
        <dbReference type="EC" id="1.14.13.168"/>
    </reaction>
</comment>
<evidence type="ECO:0000256" key="5">
    <source>
        <dbReference type="ARBA" id="ARBA00022827"/>
    </source>
</evidence>
<dbReference type="Gene3D" id="3.50.50.60">
    <property type="entry name" value="FAD/NAD(P)-binding domain"/>
    <property type="match status" value="1"/>
</dbReference>
<dbReference type="EMBL" id="AP019302">
    <property type="protein sequence ID" value="BBH05474.1"/>
    <property type="molecule type" value="Genomic_DNA"/>
</dbReference>
<dbReference type="AlphaFoldDB" id="A0A4Y1RMG4"/>
<evidence type="ECO:0000256" key="9">
    <source>
        <dbReference type="ARBA" id="ARBA00047707"/>
    </source>
</evidence>
<gene>
    <name evidence="11" type="ORF">Prudu_016866</name>
</gene>
<dbReference type="PANTHER" id="PTHR43539:SF77">
    <property type="entry name" value="DISULFIDE OXIDOREDUCTASE_MONOOXYGENASE_OXIDOREDUCTASE"/>
    <property type="match status" value="1"/>
</dbReference>